<comment type="caution">
    <text evidence="2">The sequence shown here is derived from an EMBL/GenBank/DDBJ whole genome shotgun (WGS) entry which is preliminary data.</text>
</comment>
<evidence type="ECO:0000256" key="1">
    <source>
        <dbReference type="SAM" id="MobiDB-lite"/>
    </source>
</evidence>
<dbReference type="EMBL" id="LBMM01020693">
    <property type="protein sequence ID" value="KMQ83230.1"/>
    <property type="molecule type" value="Genomic_DNA"/>
</dbReference>
<evidence type="ECO:0000313" key="3">
    <source>
        <dbReference type="Proteomes" id="UP000036403"/>
    </source>
</evidence>
<gene>
    <name evidence="2" type="ORF">RF55_20566</name>
</gene>
<accession>A0A0J7MRU9</accession>
<feature type="region of interest" description="Disordered" evidence="1">
    <location>
        <begin position="11"/>
        <end position="40"/>
    </location>
</feature>
<proteinExistence type="predicted"/>
<feature type="compositionally biased region" description="Basic residues" evidence="1">
    <location>
        <begin position="24"/>
        <end position="34"/>
    </location>
</feature>
<reference evidence="2 3" key="1">
    <citation type="submission" date="2015-04" db="EMBL/GenBank/DDBJ databases">
        <title>Lasius niger genome sequencing.</title>
        <authorList>
            <person name="Konorov E.A."/>
            <person name="Nikitin M.A."/>
            <person name="Kirill M.V."/>
            <person name="Chang P."/>
        </authorList>
    </citation>
    <scope>NUCLEOTIDE SEQUENCE [LARGE SCALE GENOMIC DNA]</scope>
    <source>
        <tissue evidence="2">Whole</tissue>
    </source>
</reference>
<name>A0A0J7MRU9_LASNI</name>
<dbReference type="Proteomes" id="UP000036403">
    <property type="component" value="Unassembled WGS sequence"/>
</dbReference>
<keyword evidence="3" id="KW-1185">Reference proteome</keyword>
<evidence type="ECO:0000313" key="2">
    <source>
        <dbReference type="EMBL" id="KMQ83230.1"/>
    </source>
</evidence>
<sequence>MEGVFVVNLCDDLGDRDPSSNGGRPKKNSGGRPKKNFEERCDRAKRYKIHKLRDTYSQKLIDAAASSFTDSTDTAFDADSGLALITQAKLSKYQHEILRKATQDIGHNIFPSYRKVIEAKKKCYPDNIDVTEKSAQVSLQDLLV</sequence>
<protein>
    <submittedName>
        <fullName evidence="2">Uncharacterized protein</fullName>
    </submittedName>
</protein>
<dbReference type="AlphaFoldDB" id="A0A0J7MRU9"/>
<organism evidence="2 3">
    <name type="scientific">Lasius niger</name>
    <name type="common">Black garden ant</name>
    <dbReference type="NCBI Taxonomy" id="67767"/>
    <lineage>
        <taxon>Eukaryota</taxon>
        <taxon>Metazoa</taxon>
        <taxon>Ecdysozoa</taxon>
        <taxon>Arthropoda</taxon>
        <taxon>Hexapoda</taxon>
        <taxon>Insecta</taxon>
        <taxon>Pterygota</taxon>
        <taxon>Neoptera</taxon>
        <taxon>Endopterygota</taxon>
        <taxon>Hymenoptera</taxon>
        <taxon>Apocrita</taxon>
        <taxon>Aculeata</taxon>
        <taxon>Formicoidea</taxon>
        <taxon>Formicidae</taxon>
        <taxon>Formicinae</taxon>
        <taxon>Lasius</taxon>
        <taxon>Lasius</taxon>
    </lineage>
</organism>
<dbReference type="PaxDb" id="67767-A0A0J7MRU9"/>
<dbReference type="OrthoDB" id="8193306at2759"/>
<feature type="non-terminal residue" evidence="2">
    <location>
        <position position="144"/>
    </location>
</feature>